<dbReference type="InterPro" id="IPR046342">
    <property type="entry name" value="CBS_dom_sf"/>
</dbReference>
<dbReference type="PANTHER" id="PTHR43080">
    <property type="entry name" value="CBS DOMAIN-CONTAINING PROTEIN CBSX3, MITOCHONDRIAL"/>
    <property type="match status" value="1"/>
</dbReference>
<dbReference type="EMBL" id="LPXN01000116">
    <property type="protein sequence ID" value="KZD07332.1"/>
    <property type="molecule type" value="Genomic_DNA"/>
</dbReference>
<protein>
    <recommendedName>
        <fullName evidence="3">CBS domain-containing protein</fullName>
    </recommendedName>
</protein>
<comment type="caution">
    <text evidence="4">The sequence shown here is derived from an EMBL/GenBank/DDBJ whole genome shotgun (WGS) entry which is preliminary data.</text>
</comment>
<feature type="domain" description="CBS" evidence="3">
    <location>
        <begin position="76"/>
        <end position="131"/>
    </location>
</feature>
<dbReference type="SUPFAM" id="SSF54631">
    <property type="entry name" value="CBS-domain pair"/>
    <property type="match status" value="1"/>
</dbReference>
<dbReference type="Gene3D" id="3.10.580.10">
    <property type="entry name" value="CBS-domain"/>
    <property type="match status" value="1"/>
</dbReference>
<reference evidence="4 5" key="1">
    <citation type="submission" date="2015-12" db="EMBL/GenBank/DDBJ databases">
        <title>Genome sequence of Oceanibaculum pacificum MCCC 1A02656.</title>
        <authorList>
            <person name="Lu L."/>
            <person name="Lai Q."/>
            <person name="Shao Z."/>
            <person name="Qian P."/>
        </authorList>
    </citation>
    <scope>NUCLEOTIDE SEQUENCE [LARGE SCALE GENOMIC DNA]</scope>
    <source>
        <strain evidence="4 5">MCCC 1A02656</strain>
    </source>
</reference>
<keyword evidence="1 2" id="KW-0129">CBS domain</keyword>
<dbReference type="InterPro" id="IPR000644">
    <property type="entry name" value="CBS_dom"/>
</dbReference>
<dbReference type="RefSeq" id="WP_067556826.1">
    <property type="nucleotide sequence ID" value="NZ_LPXN01000116.1"/>
</dbReference>
<dbReference type="InterPro" id="IPR051257">
    <property type="entry name" value="Diverse_CBS-Domain"/>
</dbReference>
<dbReference type="PROSITE" id="PS51371">
    <property type="entry name" value="CBS"/>
    <property type="match status" value="1"/>
</dbReference>
<dbReference type="STRING" id="580166.AUP43_02065"/>
<evidence type="ECO:0000259" key="3">
    <source>
        <dbReference type="PROSITE" id="PS51371"/>
    </source>
</evidence>
<name>A0A154W132_9PROT</name>
<evidence type="ECO:0000313" key="4">
    <source>
        <dbReference type="EMBL" id="KZD07332.1"/>
    </source>
</evidence>
<dbReference type="OrthoDB" id="9807125at2"/>
<dbReference type="AlphaFoldDB" id="A0A154W132"/>
<evidence type="ECO:0000313" key="5">
    <source>
        <dbReference type="Proteomes" id="UP000076400"/>
    </source>
</evidence>
<proteinExistence type="predicted"/>
<evidence type="ECO:0000256" key="1">
    <source>
        <dbReference type="ARBA" id="ARBA00023122"/>
    </source>
</evidence>
<keyword evidence="5" id="KW-1185">Reference proteome</keyword>
<organism evidence="4 5">
    <name type="scientific">Oceanibaculum pacificum</name>
    <dbReference type="NCBI Taxonomy" id="580166"/>
    <lineage>
        <taxon>Bacteria</taxon>
        <taxon>Pseudomonadati</taxon>
        <taxon>Pseudomonadota</taxon>
        <taxon>Alphaproteobacteria</taxon>
        <taxon>Rhodospirillales</taxon>
        <taxon>Oceanibaculaceae</taxon>
        <taxon>Oceanibaculum</taxon>
    </lineage>
</organism>
<gene>
    <name evidence="4" type="ORF">AUP43_02065</name>
</gene>
<dbReference type="Pfam" id="PF00571">
    <property type="entry name" value="CBS"/>
    <property type="match status" value="2"/>
</dbReference>
<accession>A0A154W132</accession>
<sequence>MTVRSLLERKGNFVSVAAPTARVQDIVDQLESDDVAAVVISGDGKEIEGIVSARAIARGLKQFGRDVVDRPVGDLMTREVATCDIGEPLSRVYELMDEHQVRHIPITNGGALCGIINTLAVVKHRLAEIDAEAKALKEYIAGRT</sequence>
<dbReference type="SMART" id="SM00116">
    <property type="entry name" value="CBS"/>
    <property type="match status" value="2"/>
</dbReference>
<dbReference type="PANTHER" id="PTHR43080:SF2">
    <property type="entry name" value="CBS DOMAIN-CONTAINING PROTEIN"/>
    <property type="match status" value="1"/>
</dbReference>
<evidence type="ECO:0000256" key="2">
    <source>
        <dbReference type="PROSITE-ProRule" id="PRU00703"/>
    </source>
</evidence>
<dbReference type="Proteomes" id="UP000076400">
    <property type="component" value="Unassembled WGS sequence"/>
</dbReference>